<dbReference type="InterPro" id="IPR036388">
    <property type="entry name" value="WH-like_DNA-bd_sf"/>
</dbReference>
<dbReference type="InterPro" id="IPR016049">
    <property type="entry name" value="RNA_pol_Rpc34-like"/>
</dbReference>
<evidence type="ECO:0000313" key="8">
    <source>
        <dbReference type="Proteomes" id="UP000738359"/>
    </source>
</evidence>
<organism evidence="7 8">
    <name type="scientific">Mortierella alpina</name>
    <name type="common">Oleaginous fungus</name>
    <name type="synonym">Mortierella renispora</name>
    <dbReference type="NCBI Taxonomy" id="64518"/>
    <lineage>
        <taxon>Eukaryota</taxon>
        <taxon>Fungi</taxon>
        <taxon>Fungi incertae sedis</taxon>
        <taxon>Mucoromycota</taxon>
        <taxon>Mortierellomycotina</taxon>
        <taxon>Mortierellomycetes</taxon>
        <taxon>Mortierellales</taxon>
        <taxon>Mortierellaceae</taxon>
        <taxon>Mortierella</taxon>
    </lineage>
</organism>
<dbReference type="SUPFAM" id="SSF46785">
    <property type="entry name" value="Winged helix' DNA-binding domain"/>
    <property type="match status" value="1"/>
</dbReference>
<accession>A0A9P6M4M0</accession>
<gene>
    <name evidence="7" type="primary">RPC34_2</name>
    <name evidence="7" type="ORF">BGZ70_002901</name>
</gene>
<dbReference type="Gene3D" id="1.10.10.10">
    <property type="entry name" value="Winged helix-like DNA-binding domain superfamily/Winged helix DNA-binding domain"/>
    <property type="match status" value="1"/>
</dbReference>
<comment type="subcellular location">
    <subcellularLocation>
        <location evidence="1">Nucleus</location>
    </subcellularLocation>
</comment>
<reference evidence="7" key="1">
    <citation type="journal article" date="2020" name="Fungal Divers.">
        <title>Resolving the Mortierellaceae phylogeny through synthesis of multi-gene phylogenetics and phylogenomics.</title>
        <authorList>
            <person name="Vandepol N."/>
            <person name="Liber J."/>
            <person name="Desiro A."/>
            <person name="Na H."/>
            <person name="Kennedy M."/>
            <person name="Barry K."/>
            <person name="Grigoriev I.V."/>
            <person name="Miller A.N."/>
            <person name="O'Donnell K."/>
            <person name="Stajich J.E."/>
            <person name="Bonito G."/>
        </authorList>
    </citation>
    <scope>NUCLEOTIDE SEQUENCE</scope>
    <source>
        <strain evidence="7">CK1249</strain>
    </source>
</reference>
<evidence type="ECO:0000313" key="7">
    <source>
        <dbReference type="EMBL" id="KAF9966244.1"/>
    </source>
</evidence>
<keyword evidence="4" id="KW-0804">Transcription</keyword>
<dbReference type="Proteomes" id="UP000738359">
    <property type="component" value="Unassembled WGS sequence"/>
</dbReference>
<feature type="domain" description="Complex 1 LYR protein" evidence="6">
    <location>
        <begin position="14"/>
        <end position="69"/>
    </location>
</feature>
<dbReference type="InterPro" id="IPR036390">
    <property type="entry name" value="WH_DNA-bd_sf"/>
</dbReference>
<dbReference type="CDD" id="cd20263">
    <property type="entry name" value="Complex1_LYR_NDUFB9_LYRM3"/>
    <property type="match status" value="1"/>
</dbReference>
<dbReference type="InterPro" id="IPR008011">
    <property type="entry name" value="Complex1_LYR_dom"/>
</dbReference>
<dbReference type="InterPro" id="IPR045292">
    <property type="entry name" value="Complex1_LYR_NDUFB9_LYRM3"/>
</dbReference>
<keyword evidence="8" id="KW-1185">Reference proteome</keyword>
<sequence length="387" mass="43948">MSEAQLAHRRLIQSLYKRSLKTAQDWYIDTNLFRRKAVELRIQFDANKNVRHPRQIAALVKETERQLKELRHPDPYIAPTAPGGTKFERNIPPPTAGLTATDFSSKYPCESAELAKALNNLLEKGTVETFCHGDSLVFKALSEEETKLSGSVQGQEQLVYNTIRAAGDEGIWTKHIKADTNLHHIVVKRCLKALEHKSMVKSVKSVKHPTRKLYMLMELTPSIEVTGGPWFTDQELDEEFIETLTKECFRFVEAKSFPRGKPGSIFTAACKPYVSALQVHTYITAREVSHLNLTVEDIIMLLDVLVYDGKIERFIKPLTADWNDGDDDSLDDSDWVYKTTTRGRKESSAWQSCPCGVCPMYVANLCTENGPVNPNECLYYNQWLGSW</sequence>
<evidence type="ECO:0000256" key="3">
    <source>
        <dbReference type="ARBA" id="ARBA00022478"/>
    </source>
</evidence>
<proteinExistence type="inferred from homology"/>
<dbReference type="InterPro" id="IPR007832">
    <property type="entry name" value="RNA_pol_Rpc34"/>
</dbReference>
<dbReference type="GO" id="GO:0005666">
    <property type="term" value="C:RNA polymerase III complex"/>
    <property type="evidence" value="ECO:0007669"/>
    <property type="project" value="InterPro"/>
</dbReference>
<evidence type="ECO:0000256" key="4">
    <source>
        <dbReference type="ARBA" id="ARBA00023163"/>
    </source>
</evidence>
<comment type="similarity">
    <text evidence="2">Belongs to the eukaryotic RPC34/RPC39 RNA polymerase subunit family.</text>
</comment>
<dbReference type="PANTHER" id="PTHR12780">
    <property type="entry name" value="RNA POLYMERASE III DNA DIRECTED , 39KD SUBUNIT-RELATED"/>
    <property type="match status" value="1"/>
</dbReference>
<dbReference type="AlphaFoldDB" id="A0A9P6M4M0"/>
<evidence type="ECO:0000259" key="6">
    <source>
        <dbReference type="Pfam" id="PF05347"/>
    </source>
</evidence>
<evidence type="ECO:0000256" key="5">
    <source>
        <dbReference type="ARBA" id="ARBA00023242"/>
    </source>
</evidence>
<dbReference type="OrthoDB" id="13598at2759"/>
<name>A0A9P6M4M0_MORAP</name>
<protein>
    <submittedName>
        <fullName evidence="7">34-kDa subunit of RNA polymerase III (C)</fullName>
    </submittedName>
</protein>
<dbReference type="GO" id="GO:0005737">
    <property type="term" value="C:cytoplasm"/>
    <property type="evidence" value="ECO:0007669"/>
    <property type="project" value="UniProtKB-ARBA"/>
</dbReference>
<dbReference type="GO" id="GO:0006383">
    <property type="term" value="P:transcription by RNA polymerase III"/>
    <property type="evidence" value="ECO:0007669"/>
    <property type="project" value="InterPro"/>
</dbReference>
<comment type="caution">
    <text evidence="7">The sequence shown here is derived from an EMBL/GenBank/DDBJ whole genome shotgun (WGS) entry which is preliminary data.</text>
</comment>
<dbReference type="Pfam" id="PF05347">
    <property type="entry name" value="Complex1_LYR"/>
    <property type="match status" value="1"/>
</dbReference>
<dbReference type="EMBL" id="JAAAHY010000174">
    <property type="protein sequence ID" value="KAF9966244.1"/>
    <property type="molecule type" value="Genomic_DNA"/>
</dbReference>
<evidence type="ECO:0000256" key="1">
    <source>
        <dbReference type="ARBA" id="ARBA00004123"/>
    </source>
</evidence>
<evidence type="ECO:0000256" key="2">
    <source>
        <dbReference type="ARBA" id="ARBA00011038"/>
    </source>
</evidence>
<dbReference type="GO" id="GO:0005654">
    <property type="term" value="C:nucleoplasm"/>
    <property type="evidence" value="ECO:0007669"/>
    <property type="project" value="UniProtKB-ARBA"/>
</dbReference>
<keyword evidence="3" id="KW-0240">DNA-directed RNA polymerase</keyword>
<dbReference type="Pfam" id="PF05158">
    <property type="entry name" value="RNA_pol_Rpc34"/>
    <property type="match status" value="1"/>
</dbReference>
<dbReference type="FunFam" id="1.10.10.10:FF:000116">
    <property type="entry name" value="DNA-directed RNA polymerase III subunit RPC6"/>
    <property type="match status" value="1"/>
</dbReference>
<keyword evidence="5" id="KW-0539">Nucleus</keyword>